<organism evidence="2 3">
    <name type="scientific">Streptomyces thermocarboxydovorans</name>
    <dbReference type="NCBI Taxonomy" id="59298"/>
    <lineage>
        <taxon>Bacteria</taxon>
        <taxon>Bacillati</taxon>
        <taxon>Actinomycetota</taxon>
        <taxon>Actinomycetes</taxon>
        <taxon>Kitasatosporales</taxon>
        <taxon>Streptomycetaceae</taxon>
        <taxon>Streptomyces</taxon>
    </lineage>
</organism>
<dbReference type="InterPro" id="IPR038233">
    <property type="entry name" value="Colicin_D/E5_nuclease"/>
</dbReference>
<reference evidence="2 3" key="1">
    <citation type="journal article" date="2019" name="Int. J. Syst. Evol. Microbiol.">
        <title>The Global Catalogue of Microorganisms (GCM) 10K type strain sequencing project: providing services to taxonomists for standard genome sequencing and annotation.</title>
        <authorList>
            <consortium name="The Broad Institute Genomics Platform"/>
            <consortium name="The Broad Institute Genome Sequencing Center for Infectious Disease"/>
            <person name="Wu L."/>
            <person name="Ma J."/>
        </authorList>
    </citation>
    <scope>NUCLEOTIDE SEQUENCE [LARGE SCALE GENOMIC DNA]</scope>
    <source>
        <strain evidence="2 3">JCM 10367</strain>
    </source>
</reference>
<gene>
    <name evidence="2" type="ORF">GCM10009535_06270</name>
</gene>
<dbReference type="SUPFAM" id="SSF102824">
    <property type="entry name" value="Colicin D/E5 nuclease domain"/>
    <property type="match status" value="1"/>
</dbReference>
<dbReference type="Gene3D" id="3.10.450.200">
    <property type="match status" value="1"/>
</dbReference>
<name>A0ABN1H8Z6_9ACTN</name>
<dbReference type="EMBL" id="BAAAGU010000004">
    <property type="protein sequence ID" value="GAA0633224.1"/>
    <property type="molecule type" value="Genomic_DNA"/>
</dbReference>
<evidence type="ECO:0000313" key="2">
    <source>
        <dbReference type="EMBL" id="GAA0633224.1"/>
    </source>
</evidence>
<dbReference type="InterPro" id="IPR037178">
    <property type="entry name" value="ColicinD_C_sf"/>
</dbReference>
<evidence type="ECO:0000313" key="3">
    <source>
        <dbReference type="Proteomes" id="UP001500724"/>
    </source>
</evidence>
<sequence length="77" mass="8367">MPHHFKHAADFGVTAKESKASKQAFVNALEGFVKDPGNVQIAGTYRGTPARHYVDLNTGRHVSVDIESGEMLGANRM</sequence>
<evidence type="ECO:0000259" key="1">
    <source>
        <dbReference type="Pfam" id="PF11429"/>
    </source>
</evidence>
<accession>A0ABN1H8Z6</accession>
<protein>
    <recommendedName>
        <fullName evidence="1">Colicin D C-terminal domain-containing protein</fullName>
    </recommendedName>
</protein>
<dbReference type="Pfam" id="PF11429">
    <property type="entry name" value="Colicin_D"/>
    <property type="match status" value="1"/>
</dbReference>
<proteinExistence type="predicted"/>
<dbReference type="InterPro" id="IPR024440">
    <property type="entry name" value="ColicinD_C"/>
</dbReference>
<keyword evidence="3" id="KW-1185">Reference proteome</keyword>
<comment type="caution">
    <text evidence="2">The sequence shown here is derived from an EMBL/GenBank/DDBJ whole genome shotgun (WGS) entry which is preliminary data.</text>
</comment>
<feature type="domain" description="Colicin D C-terminal" evidence="1">
    <location>
        <begin position="3"/>
        <end position="65"/>
    </location>
</feature>
<dbReference type="Proteomes" id="UP001500724">
    <property type="component" value="Unassembled WGS sequence"/>
</dbReference>